<dbReference type="InterPro" id="IPR007630">
    <property type="entry name" value="RNA_pol_sigma70_r4"/>
</dbReference>
<dbReference type="SUPFAM" id="SSF88659">
    <property type="entry name" value="Sigma3 and sigma4 domains of RNA polymerase sigma factors"/>
    <property type="match status" value="2"/>
</dbReference>
<dbReference type="PANTHER" id="PTHR30385:SF7">
    <property type="entry name" value="RNA POLYMERASE SIGMA FACTOR FLIA"/>
    <property type="match status" value="1"/>
</dbReference>
<dbReference type="CDD" id="cd06171">
    <property type="entry name" value="Sigma70_r4"/>
    <property type="match status" value="1"/>
</dbReference>
<dbReference type="GO" id="GO:0006352">
    <property type="term" value="P:DNA-templated transcription initiation"/>
    <property type="evidence" value="ECO:0007669"/>
    <property type="project" value="InterPro"/>
</dbReference>
<dbReference type="PANTHER" id="PTHR30385">
    <property type="entry name" value="SIGMA FACTOR F FLAGELLAR"/>
    <property type="match status" value="1"/>
</dbReference>
<comment type="caution">
    <text evidence="8">The sequence shown here is derived from an EMBL/GenBank/DDBJ whole genome shotgun (WGS) entry which is preliminary data.</text>
</comment>
<evidence type="ECO:0000256" key="2">
    <source>
        <dbReference type="ARBA" id="ARBA00023082"/>
    </source>
</evidence>
<evidence type="ECO:0000259" key="6">
    <source>
        <dbReference type="PROSITE" id="PS00715"/>
    </source>
</evidence>
<dbReference type="InterPro" id="IPR000943">
    <property type="entry name" value="RNA_pol_sigma70"/>
</dbReference>
<evidence type="ECO:0000259" key="7">
    <source>
        <dbReference type="PROSITE" id="PS00716"/>
    </source>
</evidence>
<organism evidence="8 9">
    <name type="scientific">Thermoanaerobacterium thermosaccharolyticum</name>
    <name type="common">Clostridium thermosaccharolyticum</name>
    <dbReference type="NCBI Taxonomy" id="1517"/>
    <lineage>
        <taxon>Bacteria</taxon>
        <taxon>Bacillati</taxon>
        <taxon>Bacillota</taxon>
        <taxon>Clostridia</taxon>
        <taxon>Thermoanaerobacterales</taxon>
        <taxon>Thermoanaerobacteraceae</taxon>
        <taxon>Thermoanaerobacterium</taxon>
    </lineage>
</organism>
<accession>A0A231VHN7</accession>
<dbReference type="PIRSF" id="PIRSF000770">
    <property type="entry name" value="RNA_pol_sigma-SigE/K"/>
    <property type="match status" value="1"/>
</dbReference>
<dbReference type="InterPro" id="IPR007624">
    <property type="entry name" value="RNA_pol_sigma70_r3"/>
</dbReference>
<comment type="function">
    <text evidence="5">Sigma factors are initiation factors that promote the attachment of RNA polymerase to specific initiation sites and are then released.</text>
</comment>
<evidence type="ECO:0000256" key="4">
    <source>
        <dbReference type="ARBA" id="ARBA00023163"/>
    </source>
</evidence>
<sequence length="246" mass="28832">MSLLEQDLWDKYEKLKDGSSKEDIIIKYMPLVKHIVKRICLSEICKEDVDDLISQGMIGLIDAVNKYDISKGVKFETYASIRIKGEIIDYLRKKDWIPRSLKKRYKSIEKTIERLEQEYKREPTIEEIMDATKLSKNDVLKTLSYMNAGYISSLDEVIENNLKISSITESEITNPENEVLMYDLKQNIAKAIDMLQEKERLIISLYYYEDLNYKEISKIMGLTESRISQIHSKAIKKLKEKLNDLI</sequence>
<keyword evidence="4 5" id="KW-0804">Transcription</keyword>
<feature type="domain" description="RNA polymerase sigma-70" evidence="6">
    <location>
        <begin position="51"/>
        <end position="64"/>
    </location>
</feature>
<dbReference type="InterPro" id="IPR013324">
    <property type="entry name" value="RNA_pol_sigma_r3/r4-like"/>
</dbReference>
<evidence type="ECO:0000256" key="3">
    <source>
        <dbReference type="ARBA" id="ARBA00023125"/>
    </source>
</evidence>
<keyword evidence="3 5" id="KW-0238">DNA-binding</keyword>
<dbReference type="GO" id="GO:0016987">
    <property type="term" value="F:sigma factor activity"/>
    <property type="evidence" value="ECO:0007669"/>
    <property type="project" value="UniProtKB-KW"/>
</dbReference>
<gene>
    <name evidence="8" type="ORF">CE561_06770</name>
</gene>
<reference evidence="8 9" key="1">
    <citation type="submission" date="2017-06" db="EMBL/GenBank/DDBJ databases">
        <title>Isolation and characterization of a thermophilic and butanogenic Thermoanaerobacterium thermosaccharolyticum M5 capable of efficient degradation of hemicellulose.</title>
        <authorList>
            <person name="Xin F."/>
            <person name="Jiang Y."/>
        </authorList>
    </citation>
    <scope>NUCLEOTIDE SEQUENCE [LARGE SCALE GENOMIC DNA]</scope>
    <source>
        <strain evidence="8 9">M5</strain>
    </source>
</reference>
<evidence type="ECO:0000313" key="9">
    <source>
        <dbReference type="Proteomes" id="UP000215301"/>
    </source>
</evidence>
<keyword evidence="1 5" id="KW-0805">Transcription regulation</keyword>
<protein>
    <recommendedName>
        <fullName evidence="5">RNA polymerase sigma factor</fullName>
    </recommendedName>
</protein>
<dbReference type="InterPro" id="IPR014284">
    <property type="entry name" value="RNA_pol_sigma-70_dom"/>
</dbReference>
<dbReference type="GO" id="GO:0003899">
    <property type="term" value="F:DNA-directed RNA polymerase activity"/>
    <property type="evidence" value="ECO:0007669"/>
    <property type="project" value="InterPro"/>
</dbReference>
<dbReference type="PRINTS" id="PR00046">
    <property type="entry name" value="SIGMA70FCT"/>
</dbReference>
<dbReference type="EMBL" id="NKHD01000020">
    <property type="protein sequence ID" value="OXT07521.1"/>
    <property type="molecule type" value="Genomic_DNA"/>
</dbReference>
<dbReference type="Gene3D" id="1.20.140.160">
    <property type="match status" value="1"/>
</dbReference>
<dbReference type="Pfam" id="PF04539">
    <property type="entry name" value="Sigma70_r3"/>
    <property type="match status" value="1"/>
</dbReference>
<comment type="similarity">
    <text evidence="5">Belongs to the sigma-70 factor family.</text>
</comment>
<feature type="domain" description="RNA polymerase sigma-70" evidence="7">
    <location>
        <begin position="212"/>
        <end position="238"/>
    </location>
</feature>
<evidence type="ECO:0000313" key="8">
    <source>
        <dbReference type="EMBL" id="OXT07521.1"/>
    </source>
</evidence>
<keyword evidence="2 5" id="KW-0731">Sigma factor</keyword>
<dbReference type="Pfam" id="PF04545">
    <property type="entry name" value="Sigma70_r4"/>
    <property type="match status" value="1"/>
</dbReference>
<dbReference type="SUPFAM" id="SSF88946">
    <property type="entry name" value="Sigma2 domain of RNA polymerase sigma factors"/>
    <property type="match status" value="1"/>
</dbReference>
<evidence type="ECO:0000256" key="1">
    <source>
        <dbReference type="ARBA" id="ARBA00023015"/>
    </source>
</evidence>
<dbReference type="InterPro" id="IPR013325">
    <property type="entry name" value="RNA_pol_sigma_r2"/>
</dbReference>
<dbReference type="Gene3D" id="1.10.1740.10">
    <property type="match status" value="1"/>
</dbReference>
<dbReference type="InterPro" id="IPR012845">
    <property type="entry name" value="RNA_pol_sigma_FliA_WhiG"/>
</dbReference>
<proteinExistence type="inferred from homology"/>
<dbReference type="Pfam" id="PF04542">
    <property type="entry name" value="Sigma70_r2"/>
    <property type="match status" value="1"/>
</dbReference>
<dbReference type="InterPro" id="IPR007627">
    <property type="entry name" value="RNA_pol_sigma70_r2"/>
</dbReference>
<dbReference type="GO" id="GO:0003677">
    <property type="term" value="F:DNA binding"/>
    <property type="evidence" value="ECO:0007669"/>
    <property type="project" value="UniProtKB-KW"/>
</dbReference>
<dbReference type="NCBIfam" id="NF005413">
    <property type="entry name" value="PRK06986.1"/>
    <property type="match status" value="1"/>
</dbReference>
<dbReference type="Proteomes" id="UP000215301">
    <property type="component" value="Unassembled WGS sequence"/>
</dbReference>
<dbReference type="PROSITE" id="PS00716">
    <property type="entry name" value="SIGMA70_2"/>
    <property type="match status" value="1"/>
</dbReference>
<dbReference type="NCBIfam" id="TIGR02479">
    <property type="entry name" value="FliA_WhiG"/>
    <property type="match status" value="1"/>
</dbReference>
<evidence type="ECO:0000256" key="5">
    <source>
        <dbReference type="RuleBase" id="RU362124"/>
    </source>
</evidence>
<dbReference type="AlphaFoldDB" id="A0A231VHN7"/>
<dbReference type="PROSITE" id="PS00715">
    <property type="entry name" value="SIGMA70_1"/>
    <property type="match status" value="1"/>
</dbReference>
<dbReference type="RefSeq" id="WP_094045002.1">
    <property type="nucleotide sequence ID" value="NZ_NKHD01000020.1"/>
</dbReference>
<dbReference type="NCBIfam" id="TIGR02937">
    <property type="entry name" value="sigma70-ECF"/>
    <property type="match status" value="1"/>
</dbReference>
<name>A0A231VHN7_THETR</name>